<dbReference type="SUPFAM" id="SSF159238">
    <property type="entry name" value="SO1590-like"/>
    <property type="match status" value="1"/>
</dbReference>
<reference evidence="2" key="1">
    <citation type="submission" date="2016-06" db="EMBL/GenBank/DDBJ databases">
        <authorList>
            <person name="Varghese N."/>
        </authorList>
    </citation>
    <scope>NUCLEOTIDE SEQUENCE [LARGE SCALE GENOMIC DNA]</scope>
    <source>
        <strain evidence="2">DSM 45555</strain>
    </source>
</reference>
<dbReference type="RefSeq" id="WP_026267555.1">
    <property type="nucleotide sequence ID" value="NZ_CBDRBA010000018.1"/>
</dbReference>
<organism evidence="1 2">
    <name type="scientific">Micromonospora marina</name>
    <dbReference type="NCBI Taxonomy" id="307120"/>
    <lineage>
        <taxon>Bacteria</taxon>
        <taxon>Bacillati</taxon>
        <taxon>Actinomycetota</taxon>
        <taxon>Actinomycetes</taxon>
        <taxon>Micromonosporales</taxon>
        <taxon>Micromonosporaceae</taxon>
        <taxon>Micromonospora</taxon>
    </lineage>
</organism>
<evidence type="ECO:0000313" key="1">
    <source>
        <dbReference type="EMBL" id="SCE83574.1"/>
    </source>
</evidence>
<protein>
    <recommendedName>
        <fullName evidence="3">DUF3224 domain-containing protein</fullName>
    </recommendedName>
</protein>
<dbReference type="AlphaFoldDB" id="A0A1C4VHW5"/>
<evidence type="ECO:0000313" key="2">
    <source>
        <dbReference type="Proteomes" id="UP000198551"/>
    </source>
</evidence>
<dbReference type="EMBL" id="FMCV01000003">
    <property type="protein sequence ID" value="SCE83574.1"/>
    <property type="molecule type" value="Genomic_DNA"/>
</dbReference>
<keyword evidence="2" id="KW-1185">Reference proteome</keyword>
<dbReference type="InterPro" id="IPR023159">
    <property type="entry name" value="SO1590-like_sf"/>
</dbReference>
<accession>A0A1C4VHW5</accession>
<sequence length="136" mass="14590">MSTATASFTLDSWDEDEWQQTPDGMKFSRASVTKTYSGELEGTSRAQFLFAYGKGGAGYVGHEVIEVSIGGSKGSFMLQHQAVGLMSDEEGGAEWHIVPGTGTEGLAGIQGTATMRKLEDGSHTFTLNYELLDEIV</sequence>
<evidence type="ECO:0008006" key="3">
    <source>
        <dbReference type="Google" id="ProtNLM"/>
    </source>
</evidence>
<name>A0A1C4VHW5_9ACTN</name>
<dbReference type="Proteomes" id="UP000198551">
    <property type="component" value="Unassembled WGS sequence"/>
</dbReference>
<proteinExistence type="predicted"/>
<gene>
    <name evidence="1" type="ORF">GA0070215_103182</name>
</gene>
<dbReference type="Pfam" id="PF11528">
    <property type="entry name" value="DUF3224"/>
    <property type="match status" value="1"/>
</dbReference>
<dbReference type="Gene3D" id="2.40.350.10">
    <property type="entry name" value="SO1590-like"/>
    <property type="match status" value="1"/>
</dbReference>
<dbReference type="InterPro" id="IPR021607">
    <property type="entry name" value="DUF3224"/>
</dbReference>